<dbReference type="Pfam" id="PF00528">
    <property type="entry name" value="BPD_transp_1"/>
    <property type="match status" value="1"/>
</dbReference>
<keyword evidence="3" id="KW-1003">Cell membrane</keyword>
<comment type="caution">
    <text evidence="10">The sequence shown here is derived from an EMBL/GenBank/DDBJ whole genome shotgun (WGS) entry which is preliminary data.</text>
</comment>
<keyword evidence="6 7" id="KW-0472">Membrane</keyword>
<evidence type="ECO:0000256" key="4">
    <source>
        <dbReference type="ARBA" id="ARBA00022692"/>
    </source>
</evidence>
<organism evidence="10 11">
    <name type="scientific">Actinophytocola xanthii</name>
    <dbReference type="NCBI Taxonomy" id="1912961"/>
    <lineage>
        <taxon>Bacteria</taxon>
        <taxon>Bacillati</taxon>
        <taxon>Actinomycetota</taxon>
        <taxon>Actinomycetes</taxon>
        <taxon>Pseudonocardiales</taxon>
        <taxon>Pseudonocardiaceae</taxon>
    </lineage>
</organism>
<protein>
    <submittedName>
        <fullName evidence="10">Sugar ABC transporter permease</fullName>
    </submittedName>
</protein>
<feature type="transmembrane region" description="Helical" evidence="7">
    <location>
        <begin position="191"/>
        <end position="214"/>
    </location>
</feature>
<feature type="domain" description="ABC transmembrane type-1" evidence="9">
    <location>
        <begin position="106"/>
        <end position="318"/>
    </location>
</feature>
<comment type="similarity">
    <text evidence="7">Belongs to the binding-protein-dependent transport system permease family.</text>
</comment>
<dbReference type="InterPro" id="IPR051393">
    <property type="entry name" value="ABC_transporter_permease"/>
</dbReference>
<evidence type="ECO:0000256" key="3">
    <source>
        <dbReference type="ARBA" id="ARBA00022475"/>
    </source>
</evidence>
<comment type="subcellular location">
    <subcellularLocation>
        <location evidence="1 7">Cell membrane</location>
        <topology evidence="1 7">Multi-pass membrane protein</topology>
    </subcellularLocation>
</comment>
<feature type="transmembrane region" description="Helical" evidence="7">
    <location>
        <begin position="299"/>
        <end position="321"/>
    </location>
</feature>
<dbReference type="EMBL" id="MSIE01000049">
    <property type="protein sequence ID" value="OLF14759.1"/>
    <property type="molecule type" value="Genomic_DNA"/>
</dbReference>
<evidence type="ECO:0000256" key="1">
    <source>
        <dbReference type="ARBA" id="ARBA00004651"/>
    </source>
</evidence>
<evidence type="ECO:0000259" key="9">
    <source>
        <dbReference type="PROSITE" id="PS50928"/>
    </source>
</evidence>
<dbReference type="GO" id="GO:0005886">
    <property type="term" value="C:plasma membrane"/>
    <property type="evidence" value="ECO:0007669"/>
    <property type="project" value="UniProtKB-SubCell"/>
</dbReference>
<dbReference type="Gene3D" id="1.10.3720.10">
    <property type="entry name" value="MetI-like"/>
    <property type="match status" value="1"/>
</dbReference>
<dbReference type="Proteomes" id="UP000185596">
    <property type="component" value="Unassembled WGS sequence"/>
</dbReference>
<dbReference type="PANTHER" id="PTHR30193:SF41">
    <property type="entry name" value="DIACETYLCHITOBIOSE UPTAKE SYSTEM PERMEASE PROTEIN NGCF"/>
    <property type="match status" value="1"/>
</dbReference>
<dbReference type="InterPro" id="IPR000515">
    <property type="entry name" value="MetI-like"/>
</dbReference>
<feature type="transmembrane region" description="Helical" evidence="7">
    <location>
        <begin position="48"/>
        <end position="71"/>
    </location>
</feature>
<keyword evidence="2 7" id="KW-0813">Transport</keyword>
<dbReference type="SUPFAM" id="SSF161098">
    <property type="entry name" value="MetI-like"/>
    <property type="match status" value="1"/>
</dbReference>
<feature type="compositionally biased region" description="Basic residues" evidence="8">
    <location>
        <begin position="25"/>
        <end position="36"/>
    </location>
</feature>
<dbReference type="PROSITE" id="PS50928">
    <property type="entry name" value="ABC_TM1"/>
    <property type="match status" value="1"/>
</dbReference>
<gene>
    <name evidence="10" type="ORF">BU204_25460</name>
</gene>
<evidence type="ECO:0000256" key="5">
    <source>
        <dbReference type="ARBA" id="ARBA00022989"/>
    </source>
</evidence>
<sequence length="329" mass="36373">MAVASTDITGRAGTVAPARPEPRGGRHARTPKKPRRENRLTGHGRPALLFLAPFLALYLLFIVGPAIYGLVMSLFNTSMVAPGLGEFAGLDNYAEALSSNDFWSSLWHTIWFTILTTPPLVALGLVFALLAERARRARWFFRLAFFLPYVLPSAVVALIWIWMYTPELGLLSRAVTSLGFAEPDWLGNPDFAMVSLAITTVWWTLGFNFVLYLAGLQEIPRELYEASAIDGAGPWQQIRLITVPLLARTTSLVVVLQVIASLKVFDQMYIMTQGGPNFATRSVLQYVFDVGFTDLRSGAAAAASTLFFVVVLAVSTIWLVMTRRQEPEL</sequence>
<dbReference type="PANTHER" id="PTHR30193">
    <property type="entry name" value="ABC TRANSPORTER PERMEASE PROTEIN"/>
    <property type="match status" value="1"/>
</dbReference>
<feature type="transmembrane region" description="Helical" evidence="7">
    <location>
        <begin position="110"/>
        <end position="131"/>
    </location>
</feature>
<evidence type="ECO:0000256" key="6">
    <source>
        <dbReference type="ARBA" id="ARBA00023136"/>
    </source>
</evidence>
<evidence type="ECO:0000313" key="10">
    <source>
        <dbReference type="EMBL" id="OLF14759.1"/>
    </source>
</evidence>
<dbReference type="InterPro" id="IPR035906">
    <property type="entry name" value="MetI-like_sf"/>
</dbReference>
<dbReference type="STRING" id="1912961.BU204_25460"/>
<feature type="transmembrane region" description="Helical" evidence="7">
    <location>
        <begin position="245"/>
        <end position="265"/>
    </location>
</feature>
<reference evidence="10 11" key="1">
    <citation type="submission" date="2016-12" db="EMBL/GenBank/DDBJ databases">
        <title>The draft genome sequence of Actinophytocola sp. 11-183.</title>
        <authorList>
            <person name="Wang W."/>
            <person name="Yuan L."/>
        </authorList>
    </citation>
    <scope>NUCLEOTIDE SEQUENCE [LARGE SCALE GENOMIC DNA]</scope>
    <source>
        <strain evidence="10 11">11-183</strain>
    </source>
</reference>
<evidence type="ECO:0000313" key="11">
    <source>
        <dbReference type="Proteomes" id="UP000185596"/>
    </source>
</evidence>
<dbReference type="CDD" id="cd06261">
    <property type="entry name" value="TM_PBP2"/>
    <property type="match status" value="1"/>
</dbReference>
<name>A0A1Q8CK97_9PSEU</name>
<keyword evidence="5 7" id="KW-1133">Transmembrane helix</keyword>
<dbReference type="GO" id="GO:0055085">
    <property type="term" value="P:transmembrane transport"/>
    <property type="evidence" value="ECO:0007669"/>
    <property type="project" value="InterPro"/>
</dbReference>
<dbReference type="AlphaFoldDB" id="A0A1Q8CK97"/>
<proteinExistence type="inferred from homology"/>
<evidence type="ECO:0000256" key="8">
    <source>
        <dbReference type="SAM" id="MobiDB-lite"/>
    </source>
</evidence>
<keyword evidence="4 7" id="KW-0812">Transmembrane</keyword>
<feature type="region of interest" description="Disordered" evidence="8">
    <location>
        <begin position="1"/>
        <end position="40"/>
    </location>
</feature>
<evidence type="ECO:0000256" key="7">
    <source>
        <dbReference type="RuleBase" id="RU363032"/>
    </source>
</evidence>
<evidence type="ECO:0000256" key="2">
    <source>
        <dbReference type="ARBA" id="ARBA00022448"/>
    </source>
</evidence>
<feature type="transmembrane region" description="Helical" evidence="7">
    <location>
        <begin position="143"/>
        <end position="163"/>
    </location>
</feature>
<keyword evidence="11" id="KW-1185">Reference proteome</keyword>
<accession>A0A1Q8CK97</accession>